<evidence type="ECO:0000313" key="1">
    <source>
        <dbReference type="EMBL" id="CAB4140698.1"/>
    </source>
</evidence>
<sequence>MRVLLLLMALTLSASQSFDLAPSRRITSTFPGGSPMCANVTSFRAEGQFRLVTTPTAQEWLVRQDTSWGLNIDSLGNFGSLRLDTAGAASINISGWTNARWRFQRNTTSAQYQLEVWNEATGERRENIVTDPSPTSTNPLGCAFYVGAQSGNAMTASVSSVRIYSSTVALGSAPPPRLLTSNFADLLDLELEGNLADSSGRGLNGSMSLGAAAYSTTTDLSPIATVSGPVSVRAGALASFSATCLANEDNPACTAEWNQLGGPAGGTWTGRETLSPTFRTTIFGQYDLVAILSAALFRTQQSITLGASASDGNGGVVVSDAAIQFLLGPMARHGAGWSWFDDRAITAAEYQIDMQTGANGAPPFWSAPWETNLAGTLTVTNGSTTVTGTGTQFQTSFCGGSGNTTPSANFGQIYIKYNSAEYPGTQGLARYNVTACVSQTQLTINFPWSHATGTQSGISHARADAAIAGWWTNTNTPGNYYDNVLALYALYYRTGLTKYRTAARTLAKNWWYGPFYDRGKNYDTAAMGGCCISAGPARGQSITGLILWWLDTGENIWPGMNYVLSWFRDVGWTFGNTRSWAVQVGDLREQGYLTAAYALAARLHPNSATRQTYRGYLKDYINLFWQPLQLPTGEWRNTVVSNASYAGASSVSATNGSANITLNGATWSASTFDNGNFNPVGYQARVWFFSNFSNSELPGKQNSDLGGESTYYRVINVTGSTTAVLDRPYTGTTGNKGMIVSSLVGFGTQPFMMGLTAGVFGTYAHDALVWHGDTAEANKARQFAIDGANWLRTAAAYKSSAKSIYGGSTFLNCVAAPTEGGCDGDTVLNGEIMRGIATAYGFSNDANLLAFGNDLYGAVWCKPTGGWSCPAGSNGANYGFYIDDPPTGFMLNRADPLTNKWFGFYFGYGFGSDWPIRRLGGVAPIDTRTVTMSLTVPAGATSTSVLYTAPDGSQQTVACTLAAGRATCSLPTDWRQGNYLHRITHSVASGSFVSDSLPLRVQ</sequence>
<proteinExistence type="predicted"/>
<protein>
    <submittedName>
        <fullName evidence="1">Uncharacterized protein</fullName>
    </submittedName>
</protein>
<reference evidence="1" key="1">
    <citation type="submission" date="2020-04" db="EMBL/GenBank/DDBJ databases">
        <authorList>
            <person name="Chiriac C."/>
            <person name="Salcher M."/>
            <person name="Ghai R."/>
            <person name="Kavagutti S V."/>
        </authorList>
    </citation>
    <scope>NUCLEOTIDE SEQUENCE</scope>
</reference>
<gene>
    <name evidence="1" type="ORF">UFOVP398_68</name>
</gene>
<accession>A0A6J5M1R4</accession>
<dbReference type="EMBL" id="LR796376">
    <property type="protein sequence ID" value="CAB4140698.1"/>
    <property type="molecule type" value="Genomic_DNA"/>
</dbReference>
<organism evidence="1">
    <name type="scientific">uncultured Caudovirales phage</name>
    <dbReference type="NCBI Taxonomy" id="2100421"/>
    <lineage>
        <taxon>Viruses</taxon>
        <taxon>Duplodnaviria</taxon>
        <taxon>Heunggongvirae</taxon>
        <taxon>Uroviricota</taxon>
        <taxon>Caudoviricetes</taxon>
        <taxon>Peduoviridae</taxon>
        <taxon>Maltschvirus</taxon>
        <taxon>Maltschvirus maltsch</taxon>
    </lineage>
</organism>
<name>A0A6J5M1R4_9CAUD</name>